<evidence type="ECO:0000259" key="2">
    <source>
        <dbReference type="Pfam" id="PF12054"/>
    </source>
</evidence>
<dbReference type="GO" id="GO:0017025">
    <property type="term" value="F:TBP-class protein binding"/>
    <property type="evidence" value="ECO:0007669"/>
    <property type="project" value="InterPro"/>
</dbReference>
<gene>
    <name evidence="3" type="ORF">AMORRO_LOCUS15382</name>
</gene>
<protein>
    <submittedName>
        <fullName evidence="3">4647_t:CDS:1</fullName>
    </submittedName>
</protein>
<dbReference type="OrthoDB" id="2424550at2759"/>
<dbReference type="InterPro" id="IPR016024">
    <property type="entry name" value="ARM-type_fold"/>
</dbReference>
<dbReference type="Proteomes" id="UP000789342">
    <property type="component" value="Unassembled WGS sequence"/>
</dbReference>
<evidence type="ECO:0000313" key="4">
    <source>
        <dbReference type="Proteomes" id="UP000789342"/>
    </source>
</evidence>
<dbReference type="Pfam" id="PF12054">
    <property type="entry name" value="DUF3535"/>
    <property type="match status" value="1"/>
</dbReference>
<feature type="region of interest" description="Disordered" evidence="1">
    <location>
        <begin position="168"/>
        <end position="191"/>
    </location>
</feature>
<dbReference type="GO" id="GO:0016887">
    <property type="term" value="F:ATP hydrolysis activity"/>
    <property type="evidence" value="ECO:0007669"/>
    <property type="project" value="InterPro"/>
</dbReference>
<dbReference type="AlphaFoldDB" id="A0A9N9NMH4"/>
<reference evidence="3" key="1">
    <citation type="submission" date="2021-06" db="EMBL/GenBank/DDBJ databases">
        <authorList>
            <person name="Kallberg Y."/>
            <person name="Tangrot J."/>
            <person name="Rosling A."/>
        </authorList>
    </citation>
    <scope>NUCLEOTIDE SEQUENCE</scope>
    <source>
        <strain evidence="3">CL551</strain>
    </source>
</reference>
<proteinExistence type="predicted"/>
<evidence type="ECO:0000256" key="1">
    <source>
        <dbReference type="SAM" id="MobiDB-lite"/>
    </source>
</evidence>
<evidence type="ECO:0000313" key="3">
    <source>
        <dbReference type="EMBL" id="CAG8751619.1"/>
    </source>
</evidence>
<dbReference type="InterPro" id="IPR044972">
    <property type="entry name" value="Mot1"/>
</dbReference>
<feature type="non-terminal residue" evidence="3">
    <location>
        <position position="417"/>
    </location>
</feature>
<comment type="caution">
    <text evidence="3">The sequence shown here is derived from an EMBL/GenBank/DDBJ whole genome shotgun (WGS) entry which is preliminary data.</text>
</comment>
<dbReference type="SUPFAM" id="SSF48371">
    <property type="entry name" value="ARM repeat"/>
    <property type="match status" value="1"/>
</dbReference>
<name>A0A9N9NMH4_9GLOM</name>
<keyword evidence="4" id="KW-1185">Reference proteome</keyword>
<organism evidence="3 4">
    <name type="scientific">Acaulospora morrowiae</name>
    <dbReference type="NCBI Taxonomy" id="94023"/>
    <lineage>
        <taxon>Eukaryota</taxon>
        <taxon>Fungi</taxon>
        <taxon>Fungi incertae sedis</taxon>
        <taxon>Mucoromycota</taxon>
        <taxon>Glomeromycotina</taxon>
        <taxon>Glomeromycetes</taxon>
        <taxon>Diversisporales</taxon>
        <taxon>Acaulosporaceae</taxon>
        <taxon>Acaulospora</taxon>
    </lineage>
</organism>
<dbReference type="PANTHER" id="PTHR36498">
    <property type="entry name" value="TATA-BINDING PROTEIN-ASSOCIATED FACTOR 172"/>
    <property type="match status" value="1"/>
</dbReference>
<dbReference type="InterPro" id="IPR022707">
    <property type="entry name" value="Mot1_central_dom"/>
</dbReference>
<sequence length="417" mass="46411">LKDDLTASTASVMDFLAKLFSFPTVLEYMRAAALSDSNHSLKTLIPRLYPFFRHTITSVRVAVLNTLLTFLGMNEIEEWVDHRTFRLVFQNMIVEEKKDVLGLSLKVWSCLVSHASSSVAENKLVHFTSQHIGTWFSIIMTPLGTPIDRRLFFVPDGPIPMEIAPVTALPSSTSSRRNSGRSQSNNNGNTVLTSSHSIDTGMLQQDFALVSVDIVLRGRVTASKGLGILMSYWPNDSLETTFKDFILAYLSSPWASNKQLAAVITEEWSRSTIVNIQTPLTQVSPLVSIISSFMISILESNPPNFYSELVSVLRRIRAECQAMLNTFVSVGKVSPNNIPPLPTQVIGEAIQTDNSTTLFSVEVAAEMSENVFKNLLTQVLGRNRKSSTEDVESQLHDRQRRVVASIGYYEATKQKND</sequence>
<accession>A0A9N9NMH4</accession>
<dbReference type="GO" id="GO:0003677">
    <property type="term" value="F:DNA binding"/>
    <property type="evidence" value="ECO:0007669"/>
    <property type="project" value="InterPro"/>
</dbReference>
<dbReference type="PANTHER" id="PTHR36498:SF1">
    <property type="entry name" value="TATA-BINDING PROTEIN-ASSOCIATED FACTOR 172"/>
    <property type="match status" value="1"/>
</dbReference>
<dbReference type="EMBL" id="CAJVPV010035805">
    <property type="protein sequence ID" value="CAG8751619.1"/>
    <property type="molecule type" value="Genomic_DNA"/>
</dbReference>
<feature type="compositionally biased region" description="Low complexity" evidence="1">
    <location>
        <begin position="171"/>
        <end position="190"/>
    </location>
</feature>
<feature type="non-terminal residue" evidence="3">
    <location>
        <position position="1"/>
    </location>
</feature>
<feature type="domain" description="Mot1 central" evidence="2">
    <location>
        <begin position="107"/>
        <end position="416"/>
    </location>
</feature>